<dbReference type="PROSITE" id="PS51038">
    <property type="entry name" value="BAH"/>
    <property type="match status" value="1"/>
</dbReference>
<reference evidence="7" key="1">
    <citation type="journal article" date="2021" name="Sci. Rep.">
        <title>Diploid genomic architecture of Nitzschia inconspicua, an elite biomass production diatom.</title>
        <authorList>
            <person name="Oliver A."/>
            <person name="Podell S."/>
            <person name="Pinowska A."/>
            <person name="Traller J.C."/>
            <person name="Smith S.R."/>
            <person name="McClure R."/>
            <person name="Beliaev A."/>
            <person name="Bohutskyi P."/>
            <person name="Hill E.A."/>
            <person name="Rabines A."/>
            <person name="Zheng H."/>
            <person name="Allen L.Z."/>
            <person name="Kuo A."/>
            <person name="Grigoriev I.V."/>
            <person name="Allen A.E."/>
            <person name="Hazlebeck D."/>
            <person name="Allen E.E."/>
        </authorList>
    </citation>
    <scope>NUCLEOTIDE SEQUENCE</scope>
    <source>
        <strain evidence="7">Hildebrandi</strain>
    </source>
</reference>
<accession>A0A9K3Q0D6</accession>
<dbReference type="CDD" id="cd00009">
    <property type="entry name" value="AAA"/>
    <property type="match status" value="1"/>
</dbReference>
<feature type="compositionally biased region" description="Low complexity" evidence="5">
    <location>
        <begin position="435"/>
        <end position="447"/>
    </location>
</feature>
<dbReference type="GO" id="GO:0051301">
    <property type="term" value="P:cell division"/>
    <property type="evidence" value="ECO:0007669"/>
    <property type="project" value="UniProtKB-KW"/>
</dbReference>
<dbReference type="OrthoDB" id="1926878at2759"/>
<dbReference type="GO" id="GO:0005664">
    <property type="term" value="C:nuclear origin of replication recognition complex"/>
    <property type="evidence" value="ECO:0007669"/>
    <property type="project" value="TreeGrafter"/>
</dbReference>
<evidence type="ECO:0000256" key="1">
    <source>
        <dbReference type="ARBA" id="ARBA00004123"/>
    </source>
</evidence>
<feature type="region of interest" description="Disordered" evidence="5">
    <location>
        <begin position="309"/>
        <end position="478"/>
    </location>
</feature>
<comment type="caution">
    <text evidence="7">The sequence shown here is derived from an EMBL/GenBank/DDBJ whole genome shotgun (WGS) entry which is preliminary data.</text>
</comment>
<evidence type="ECO:0000313" key="7">
    <source>
        <dbReference type="EMBL" id="KAG7366433.1"/>
    </source>
</evidence>
<evidence type="ECO:0000313" key="8">
    <source>
        <dbReference type="Proteomes" id="UP000693970"/>
    </source>
</evidence>
<dbReference type="Pfam" id="PF00004">
    <property type="entry name" value="AAA"/>
    <property type="match status" value="1"/>
</dbReference>
<evidence type="ECO:0000256" key="4">
    <source>
        <dbReference type="ARBA" id="ARBA00023242"/>
    </source>
</evidence>
<feature type="compositionally biased region" description="Polar residues" evidence="5">
    <location>
        <begin position="325"/>
        <end position="348"/>
    </location>
</feature>
<dbReference type="Proteomes" id="UP000693970">
    <property type="component" value="Unassembled WGS sequence"/>
</dbReference>
<keyword evidence="4" id="KW-0539">Nucleus</keyword>
<keyword evidence="8" id="KW-1185">Reference proteome</keyword>
<dbReference type="InterPro" id="IPR001025">
    <property type="entry name" value="BAH_dom"/>
</dbReference>
<evidence type="ECO:0000256" key="3">
    <source>
        <dbReference type="ARBA" id="ARBA00023125"/>
    </source>
</evidence>
<dbReference type="EMBL" id="JAGRRH010000007">
    <property type="protein sequence ID" value="KAG7366433.1"/>
    <property type="molecule type" value="Genomic_DNA"/>
</dbReference>
<feature type="compositionally biased region" description="Basic and acidic residues" evidence="5">
    <location>
        <begin position="409"/>
        <end position="418"/>
    </location>
</feature>
<feature type="compositionally biased region" description="Polar residues" evidence="5">
    <location>
        <begin position="448"/>
        <end position="458"/>
    </location>
</feature>
<dbReference type="GO" id="GO:0003682">
    <property type="term" value="F:chromatin binding"/>
    <property type="evidence" value="ECO:0007669"/>
    <property type="project" value="InterPro"/>
</dbReference>
<evidence type="ECO:0000259" key="6">
    <source>
        <dbReference type="PROSITE" id="PS51038"/>
    </source>
</evidence>
<dbReference type="PANTHER" id="PTHR10763:SF23">
    <property type="entry name" value="ORIGIN RECOGNITION COMPLEX SUBUNIT 1"/>
    <property type="match status" value="1"/>
</dbReference>
<dbReference type="GO" id="GO:0033314">
    <property type="term" value="P:mitotic DNA replication checkpoint signaling"/>
    <property type="evidence" value="ECO:0007669"/>
    <property type="project" value="TreeGrafter"/>
</dbReference>
<dbReference type="InterPro" id="IPR054425">
    <property type="entry name" value="Cdc6_ORC1-like_ATPase_lid"/>
</dbReference>
<dbReference type="InterPro" id="IPR050311">
    <property type="entry name" value="ORC1/CDC6"/>
</dbReference>
<reference evidence="7" key="2">
    <citation type="submission" date="2021-04" db="EMBL/GenBank/DDBJ databases">
        <authorList>
            <person name="Podell S."/>
        </authorList>
    </citation>
    <scope>NUCLEOTIDE SEQUENCE</scope>
    <source>
        <strain evidence="7">Hildebrandi</strain>
    </source>
</reference>
<dbReference type="GO" id="GO:0005524">
    <property type="term" value="F:ATP binding"/>
    <property type="evidence" value="ECO:0007669"/>
    <property type="project" value="InterPro"/>
</dbReference>
<dbReference type="GO" id="GO:0016887">
    <property type="term" value="F:ATP hydrolysis activity"/>
    <property type="evidence" value="ECO:0007669"/>
    <property type="project" value="InterPro"/>
</dbReference>
<gene>
    <name evidence="7" type="ORF">IV203_029103</name>
</gene>
<dbReference type="GO" id="GO:0006270">
    <property type="term" value="P:DNA replication initiation"/>
    <property type="evidence" value="ECO:0007669"/>
    <property type="project" value="TreeGrafter"/>
</dbReference>
<protein>
    <submittedName>
        <fullName evidence="7">Cell division control protein 6</fullName>
    </submittedName>
</protein>
<evidence type="ECO:0000256" key="2">
    <source>
        <dbReference type="ARBA" id="ARBA00022705"/>
    </source>
</evidence>
<keyword evidence="2" id="KW-0235">DNA replication</keyword>
<keyword evidence="3" id="KW-0238">DNA-binding</keyword>
<dbReference type="PANTHER" id="PTHR10763">
    <property type="entry name" value="CELL DIVISION CONTROL PROTEIN 6-RELATED"/>
    <property type="match status" value="1"/>
</dbReference>
<keyword evidence="7" id="KW-0131">Cell cycle</keyword>
<evidence type="ECO:0000256" key="5">
    <source>
        <dbReference type="SAM" id="MobiDB-lite"/>
    </source>
</evidence>
<keyword evidence="7" id="KW-0132">Cell division</keyword>
<dbReference type="GO" id="GO:0003688">
    <property type="term" value="F:DNA replication origin binding"/>
    <property type="evidence" value="ECO:0007669"/>
    <property type="project" value="TreeGrafter"/>
</dbReference>
<organism evidence="7 8">
    <name type="scientific">Nitzschia inconspicua</name>
    <dbReference type="NCBI Taxonomy" id="303405"/>
    <lineage>
        <taxon>Eukaryota</taxon>
        <taxon>Sar</taxon>
        <taxon>Stramenopiles</taxon>
        <taxon>Ochrophyta</taxon>
        <taxon>Bacillariophyta</taxon>
        <taxon>Bacillariophyceae</taxon>
        <taxon>Bacillariophycidae</taxon>
        <taxon>Bacillariales</taxon>
        <taxon>Bacillariaceae</taxon>
        <taxon>Nitzschia</taxon>
    </lineage>
</organism>
<feature type="compositionally biased region" description="Basic and acidic residues" evidence="5">
    <location>
        <begin position="379"/>
        <end position="393"/>
    </location>
</feature>
<name>A0A9K3Q0D6_9STRA</name>
<comment type="subcellular location">
    <subcellularLocation>
        <location evidence="1">Nucleus</location>
    </subcellularLocation>
</comment>
<sequence length="2136" mass="241017">MDAAHTSVGCQVIPSSGAIYSTSDEGGRVFFYSSLNIEWSSKWKWKVYLGDLVAVSTSAADNKNTSVSAKRQQQQHVQEIEKWEANHYKKASPHWKVGLVVALSKRLSKTIQGGRFDCHVQWLDKTMDLSTAESNSFKSLFRPFTARTGNKGSQLPHILINRPGDFGVICPLSILPVEIAVMGKQDFSTKGVLETDESQYSLKFCCLKTRRDGFLLKSDDKGIFNERDPDSWTFVNPPQIHNTTNSTSVVPISELPRPLESAWELWLSSNGIVNHSAVSLKQVFRKGWSTARRERHARTVLDYQAKEKEVAKIHSQKTLGRIQRSAESSSKSGGGTKNATNRQSTTNQLRKRPISSKNDEKNEQQGQNEGSTLKKKKEIRFSSDTKQDTRKEASATLAVPKINARKRLRSEADQNERNRAKKRKSRTIVDDDNNSTSTIEGGSSTITQETHSTDTTLPTRGAGRKVLSSKSKSLDQDEESSTVFTASSIATELSELLPQWEIVPFHPDPIYEAGNKKFYGCLKMSVNNDTLRRFLPEYEPDHLKSVTFQYEIGSVVAVYCDRAVTNDVSWSPFRLPWCVAQITNIFQNTNESDNFWKWQLGIKWFYRYPELTKTRQKLVQGSMDEFVGLLETNESMKCSAMSILPVHVALTVDRSFVVAHGHIEKFKTGHPIIHMLCEHISPSKFKIKSNNDWNVNVLKWQMSLSAKSSAIPNPVKRAIAKAPKAVKEKYSEWLQRQGTVYGRDAGPLTLRDSTTPSNKKHGSQAVISAPAPIHEQWACSFYDSVKLQVNWDALHPKFTPKNSDWELSVGMVIPVRCKCFQEKKTKCNGDFPFVVQWSPAQVVSLYKSSSGAWMMEIRWFQRFSEILDIHKRLFGYLDHDHVIFETEIYNHIPIDKCLPGRIVLTSNDKLNSRVAKGSNVTGLPLIPLLCTHICLDEEIDTSNDWENYDITLSSIPPPLSRGLRLTPANRANKEWIQILFRHYTKAIRSRQIDPEHGDLLKMSCEFKPSRGCVSCNYQPSKASIMTISPICPEMYSSFHFFRSVNVQSPNNSIAKPTVQMRRNKSYSFECAVGDVICFFDENAIAADVCLTSTMLRHPFHPFRVPWSFGQILSIWKDITRGLEAPTMIELRRFFRPRDLPPETISFLPFGRSKSDCEEVFESDVVINVDATHIVGLAEIFLGHHTASTASGNSFHMAQCRCKFFYMSGFQGFQPLFCSSAMPEDWRSALLRRGFDLSPMLQQHTSIKEKLLRSKSECNFQSNIPDSISPSNEETKEGCVASVKHPLQCPNTPGQCYESVILRPQWSLFLTTEVLFKMEEVEQISWSLSIGDFLAVKSKKEPSLAGRFPYKVNWSPCQLLSIFGEPSNIRFEVRVLEILREDEREEVIETGTAKTMELTALDLLGPLSFDQACWTATYLPLAILCPSKLLNTSVAHALTFSKHYNSLDIPHVEKILLSSRTCSAALVSNGGEKQKERLAGESWCVQEPFFVESSTGRVFFKEILLKPLFMELGSSTRAKKCTNTIVLRQGDIVLAKFEGPKRHPFECNWAVADVVSIFKEVNISVAHFLLEGGKSVDKLEGHGIKAEIRWFYERRDFAGAAPTDWKGDEVFETDHTQIVDVGKVILSHASLLDSKGKFEKSDEKFKFLCQRFWSTQRRSLIPCGGLDGRKNRGLLYSKCLPSQFTEPQKPHYEKTNQKGRSVGWKDFMLTMQQKLSLKDASRQTKDDKNILVGREKEIKELLKFFRSAIRAESNAGDIKAAMIVAGPPGVGKTASVHAAISKLLKEQDDGTVPKFRFIALNGMEQRHPFDTYIRFWEALTGKKHNGSHDRACELLEEYFTTSSPCTNDITTVLLLDEIDYLVTEKQSVIYNFFNWPKCAANVPQGRRLVVVGLSNTLNLVEQLIPSVQSRVGTEKCIFKAYSLQDTVNILKAKMAEASQGYKFFEDDAILFAAKKTAALSGDIRKAFQICRVAAETVTQEFEKQQEQYGNSTALYPRIRIGDVQKASQESFNKAIVTAISFCTPFQALLLVSVASLCRSTGREAGEFAVQDIVTKMEAVANGCGDLQYLRPPNINETLQLTNDLGEMNLVKLKTDKSLSGRSPWPTISLVVDDLTLLKGFKNTPHKQLAEKYLPYLY</sequence>
<dbReference type="Pfam" id="PF22606">
    <property type="entry name" value="Cdc6-ORC-like_ATPase_lid"/>
    <property type="match status" value="1"/>
</dbReference>
<feature type="domain" description="BAH" evidence="6">
    <location>
        <begin position="1524"/>
        <end position="1663"/>
    </location>
</feature>
<dbReference type="InterPro" id="IPR003959">
    <property type="entry name" value="ATPase_AAA_core"/>
</dbReference>
<proteinExistence type="predicted"/>